<accession>A0A384ZS27</accession>
<dbReference type="KEGG" id="vg:55608529"/>
<dbReference type="GeneID" id="55608529"/>
<dbReference type="EMBL" id="MH375644">
    <property type="protein sequence ID" value="AXC34451.1"/>
    <property type="molecule type" value="Genomic_DNA"/>
</dbReference>
<evidence type="ECO:0000313" key="2">
    <source>
        <dbReference type="EMBL" id="AXC34451.1"/>
    </source>
</evidence>
<feature type="transmembrane region" description="Helical" evidence="1">
    <location>
        <begin position="93"/>
        <end position="112"/>
    </location>
</feature>
<reference evidence="2 3" key="1">
    <citation type="submission" date="2018-05" db="EMBL/GenBank/DDBJ databases">
        <title>The genome of Vibrio coralliilyticus phage YC.</title>
        <authorList>
            <person name="Benler S."/>
        </authorList>
    </citation>
    <scope>NUCLEOTIDE SEQUENCE [LARGE SCALE GENOMIC DNA]</scope>
</reference>
<keyword evidence="1" id="KW-0472">Membrane</keyword>
<sequence length="143" mass="15847">MFETLGFYTYMTVFGAGHLYIAAFIFGLYLKVLDSYSGEGSNLGTRWNGALGLNNDVSFLTTLLLFVWLVATCVLLAVGVSKYGSPWGATVRFSEWLAPTFPLVLFVISVPIQGKMVRTYNRIKGIVERVDEETRGKAATKED</sequence>
<name>A0A384ZS27_9CAUD</name>
<keyword evidence="1" id="KW-1133">Transmembrane helix</keyword>
<evidence type="ECO:0000256" key="1">
    <source>
        <dbReference type="SAM" id="Phobius"/>
    </source>
</evidence>
<evidence type="ECO:0000313" key="3">
    <source>
        <dbReference type="Proteomes" id="UP000260311"/>
    </source>
</evidence>
<proteinExistence type="predicted"/>
<feature type="transmembrane region" description="Helical" evidence="1">
    <location>
        <begin position="57"/>
        <end position="81"/>
    </location>
</feature>
<keyword evidence="1" id="KW-0812">Transmembrane</keyword>
<dbReference type="RefSeq" id="YP_009838297.1">
    <property type="nucleotide sequence ID" value="NC_048709.1"/>
</dbReference>
<protein>
    <submittedName>
        <fullName evidence="2">Uncharacterized protein</fullName>
    </submittedName>
</protein>
<organism evidence="2 3">
    <name type="scientific">Vibrio phage YC</name>
    <dbReference type="NCBI Taxonomy" id="2267403"/>
    <lineage>
        <taxon>Viruses</taxon>
        <taxon>Duplodnaviria</taxon>
        <taxon>Heunggongvirae</taxon>
        <taxon>Uroviricota</taxon>
        <taxon>Caudoviricetes</taxon>
        <taxon>Pantevenvirales</taxon>
        <taxon>Ackermannviridae</taxon>
        <taxon>Campanilevirus</taxon>
        <taxon>Campanilevirus YC</taxon>
    </lineage>
</organism>
<dbReference type="Proteomes" id="UP000260311">
    <property type="component" value="Segment"/>
</dbReference>
<feature type="transmembrane region" description="Helical" evidence="1">
    <location>
        <begin position="7"/>
        <end position="30"/>
    </location>
</feature>
<keyword evidence="3" id="KW-1185">Reference proteome</keyword>